<gene>
    <name evidence="2" type="ORF">FRIFI_0226</name>
</gene>
<dbReference type="GO" id="GO:0005886">
    <property type="term" value="C:plasma membrane"/>
    <property type="evidence" value="ECO:0007669"/>
    <property type="project" value="TreeGrafter"/>
</dbReference>
<dbReference type="KEGG" id="rhom:FRIFI_0226"/>
<dbReference type="Pfam" id="PF04304">
    <property type="entry name" value="DUF454"/>
    <property type="match status" value="1"/>
</dbReference>
<reference evidence="2 3" key="1">
    <citation type="submission" date="2014-09" db="EMBL/GenBank/DDBJ databases">
        <authorList>
            <person name="Hornung B.V."/>
        </authorList>
    </citation>
    <scope>NUCLEOTIDE SEQUENCE [LARGE SCALE GENOMIC DNA]</scope>
    <source>
        <strain evidence="2 3">FRIFI</strain>
    </source>
</reference>
<accession>A0A2P2BN04</accession>
<organism evidence="2 3">
    <name type="scientific">Romboutsia hominis</name>
    <dbReference type="NCBI Taxonomy" id="1507512"/>
    <lineage>
        <taxon>Bacteria</taxon>
        <taxon>Bacillati</taxon>
        <taxon>Bacillota</taxon>
        <taxon>Clostridia</taxon>
        <taxon>Peptostreptococcales</taxon>
        <taxon>Peptostreptococcaceae</taxon>
        <taxon>Romboutsia</taxon>
    </lineage>
</organism>
<evidence type="ECO:0000313" key="3">
    <source>
        <dbReference type="Proteomes" id="UP000245695"/>
    </source>
</evidence>
<proteinExistence type="predicted"/>
<keyword evidence="1" id="KW-0472">Membrane</keyword>
<dbReference type="PANTHER" id="PTHR35813:SF1">
    <property type="entry name" value="INNER MEMBRANE PROTEIN YBAN"/>
    <property type="match status" value="1"/>
</dbReference>
<dbReference type="Proteomes" id="UP000245695">
    <property type="component" value="Chromosome 1"/>
</dbReference>
<dbReference type="PANTHER" id="PTHR35813">
    <property type="entry name" value="INNER MEMBRANE PROTEIN YBAN"/>
    <property type="match status" value="1"/>
</dbReference>
<dbReference type="EMBL" id="LN650648">
    <property type="protein sequence ID" value="CEI71777.1"/>
    <property type="molecule type" value="Genomic_DNA"/>
</dbReference>
<protein>
    <recommendedName>
        <fullName evidence="4">DUF454 domain-containing protein</fullName>
    </recommendedName>
</protein>
<feature type="transmembrane region" description="Helical" evidence="1">
    <location>
        <begin position="100"/>
        <end position="117"/>
    </location>
</feature>
<keyword evidence="1" id="KW-1133">Transmembrane helix</keyword>
<dbReference type="InterPro" id="IPR007401">
    <property type="entry name" value="DUF454"/>
</dbReference>
<feature type="transmembrane region" description="Helical" evidence="1">
    <location>
        <begin position="7"/>
        <end position="28"/>
    </location>
</feature>
<dbReference type="AlphaFoldDB" id="A0A2P2BN04"/>
<dbReference type="PIRSF" id="PIRSF016789">
    <property type="entry name" value="DUF454"/>
    <property type="match status" value="1"/>
</dbReference>
<name>A0A2P2BN04_9FIRM</name>
<sequence length="132" mass="15296">MSKIKKFIYVTVGLISFVLGAIGVALPILPTTPFLLLASYCFVRGSEKFDRWLKSTKIYKKHLESFVNERAMTMKQKIGILLFADIMLAFPIIILDSLHIRLFLIALACFKYYYFMFKIKTIKQDDLKVNSQ</sequence>
<evidence type="ECO:0008006" key="4">
    <source>
        <dbReference type="Google" id="ProtNLM"/>
    </source>
</evidence>
<dbReference type="RefSeq" id="WP_092922693.1">
    <property type="nucleotide sequence ID" value="NZ_FJTZ01000011.1"/>
</dbReference>
<evidence type="ECO:0000256" key="1">
    <source>
        <dbReference type="SAM" id="Phobius"/>
    </source>
</evidence>
<keyword evidence="1" id="KW-0812">Transmembrane</keyword>
<evidence type="ECO:0000313" key="2">
    <source>
        <dbReference type="EMBL" id="CEI71777.1"/>
    </source>
</evidence>
<keyword evidence="3" id="KW-1185">Reference proteome</keyword>